<keyword evidence="2" id="KW-1185">Reference proteome</keyword>
<name>A0ACA9LTH8_9GLOM</name>
<evidence type="ECO:0000313" key="2">
    <source>
        <dbReference type="Proteomes" id="UP000789702"/>
    </source>
</evidence>
<proteinExistence type="predicted"/>
<organism evidence="1 2">
    <name type="scientific">Dentiscutata heterogama</name>
    <dbReference type="NCBI Taxonomy" id="1316150"/>
    <lineage>
        <taxon>Eukaryota</taxon>
        <taxon>Fungi</taxon>
        <taxon>Fungi incertae sedis</taxon>
        <taxon>Mucoromycota</taxon>
        <taxon>Glomeromycotina</taxon>
        <taxon>Glomeromycetes</taxon>
        <taxon>Diversisporales</taxon>
        <taxon>Gigasporaceae</taxon>
        <taxon>Dentiscutata</taxon>
    </lineage>
</organism>
<reference evidence="1" key="1">
    <citation type="submission" date="2021-06" db="EMBL/GenBank/DDBJ databases">
        <authorList>
            <person name="Kallberg Y."/>
            <person name="Tangrot J."/>
            <person name="Rosling A."/>
        </authorList>
    </citation>
    <scope>NUCLEOTIDE SEQUENCE</scope>
    <source>
        <strain evidence="1">IL203A</strain>
    </source>
</reference>
<sequence length="784" mass="90998">MSSEDICSICYDPPTNIFRFKKCNHKFHIKCIIKWIKEHPSCPNCRQLLLSTDEQNGGIFMKIEEILLNISRVNQYRYDILNFLAAVKGMKAESSNCIACQQTFQNNDFKFCCEHRFHKDCIVIRIQTNPSCPTCQFPLIPYDQDISDSDNEDSQNIRKFSKKKTMNYNKKCATLSDPLEKNQPRTTIVLSMTIENRVESINLPVVVIEKDERFSRQRIDETENAPKMIENTPLNYANLYNKCWSSSPDQRPTMNEILNELEKLSTETNIEFIINDLSTKIEVIPSRRNSSGSITTYTSSVSGEKESSPSTEYFIKKRIELKNGNLIIDCPAPSDLLKNFHNISSNEFTSIRYTACTSKPDKFKKENFTLRQIEYEPSRETELFILITINDEDEFQLSCTLDGVIENISYLCSLRDSEIWDENGWKKIVVCIISNGRSNINERALAYLSALGVYQNDIAKSKLDNKVVKAHIYVFTTQISIQCSKKSTVKKTVDDGIFPTQILFCLKEKDKDDADSFRWFFNAFCPILNPKICVLMKASVKPVAGVCGKLVAMKDRSLIKSLNPIVGSQIFKHEISNILDKPSESIFGYIQTLPEEFSAYRYFSLQDIANNVEDTPILPISYLKYNYLLCFDLISKYNRSWILYFESSSQAEIDIPSNLPEYIHQQRCCLNQIFFARFYAITHFYFIWRSGHSLICKICLQNKIIYHAYNFLLSCSKLLIPIEIESVVTFKDVFEKNIVNILLSNEFKNNDLYSKAWNILNQRDTKKERNINKQYYFLKLYPPW</sequence>
<protein>
    <submittedName>
        <fullName evidence="1">11295_t:CDS:1</fullName>
    </submittedName>
</protein>
<accession>A0ACA9LTH8</accession>
<gene>
    <name evidence="1" type="ORF">DHETER_LOCUS5180</name>
</gene>
<comment type="caution">
    <text evidence="1">The sequence shown here is derived from an EMBL/GenBank/DDBJ whole genome shotgun (WGS) entry which is preliminary data.</text>
</comment>
<dbReference type="Proteomes" id="UP000789702">
    <property type="component" value="Unassembled WGS sequence"/>
</dbReference>
<evidence type="ECO:0000313" key="1">
    <source>
        <dbReference type="EMBL" id="CAG8549903.1"/>
    </source>
</evidence>
<feature type="non-terminal residue" evidence="1">
    <location>
        <position position="784"/>
    </location>
</feature>
<dbReference type="EMBL" id="CAJVPU010005585">
    <property type="protein sequence ID" value="CAG8549903.1"/>
    <property type="molecule type" value="Genomic_DNA"/>
</dbReference>